<proteinExistence type="inferred from homology"/>
<keyword evidence="6" id="KW-0963">Cytoplasm</keyword>
<dbReference type="PROSITE" id="PS51720">
    <property type="entry name" value="G_AIG1"/>
    <property type="match status" value="1"/>
</dbReference>
<dbReference type="PANTHER" id="PTHR10903">
    <property type="entry name" value="GTPASE, IMAP FAMILY MEMBER-RELATED"/>
    <property type="match status" value="1"/>
</dbReference>
<feature type="compositionally biased region" description="Polar residues" evidence="16">
    <location>
        <begin position="206"/>
        <end position="217"/>
    </location>
</feature>
<dbReference type="InterPro" id="IPR006703">
    <property type="entry name" value="G_AIG1"/>
</dbReference>
<dbReference type="OrthoDB" id="5985928at2759"/>
<dbReference type="GO" id="GO:0005794">
    <property type="term" value="C:Golgi apparatus"/>
    <property type="evidence" value="ECO:0007669"/>
    <property type="project" value="UniProtKB-SubCell"/>
</dbReference>
<accession>A0A9R0ALI1</accession>
<evidence type="ECO:0000256" key="4">
    <source>
        <dbReference type="ARBA" id="ARBA00004555"/>
    </source>
</evidence>
<evidence type="ECO:0000259" key="17">
    <source>
        <dbReference type="PROSITE" id="PS51720"/>
    </source>
</evidence>
<evidence type="ECO:0000256" key="5">
    <source>
        <dbReference type="ARBA" id="ARBA00008535"/>
    </source>
</evidence>
<evidence type="ECO:0000256" key="9">
    <source>
        <dbReference type="ARBA" id="ARBA00022824"/>
    </source>
</evidence>
<feature type="compositionally biased region" description="Basic and acidic residues" evidence="16">
    <location>
        <begin position="218"/>
        <end position="231"/>
    </location>
</feature>
<keyword evidence="9" id="KW-0256">Endoplasmic reticulum</keyword>
<feature type="region of interest" description="Disordered" evidence="16">
    <location>
        <begin position="253"/>
        <end position="277"/>
    </location>
</feature>
<gene>
    <name evidence="18" type="primary">LOC122140949</name>
</gene>
<dbReference type="RefSeq" id="XP_042602440.1">
    <property type="nucleotide sequence ID" value="XM_042746506.1"/>
</dbReference>
<evidence type="ECO:0000256" key="3">
    <source>
        <dbReference type="ARBA" id="ARBA00004514"/>
    </source>
</evidence>
<dbReference type="GO" id="GO:0005525">
    <property type="term" value="F:GTP binding"/>
    <property type="evidence" value="ECO:0007669"/>
    <property type="project" value="UniProtKB-KW"/>
</dbReference>
<sequence length="277" mass="31823">MGNNNLLCKVAAANDNNYLTGDSQDLRIVLLGVCGAGKSSVGNAILGQDVFEESRTRESEIQRGRVEDRNISIIDTPGFFNTHLTDEELQEQMMKSLSLAHPGPHVFLLVINLETFKEDERNVVEQIQEYFGEEAFKYTLVLITGREQMSNREWMVLKHNGKFHDLVSYFRGQYHEINSKNETNQSHIKKLLQKIDEFIRQHDGQHYNNNTDSVSVTESRKEKKQQEENKSKGIYGKRHNLNTVTTLWPQRKRTNALQNDGEVSLKKKVPTETTSNL</sequence>
<evidence type="ECO:0000256" key="16">
    <source>
        <dbReference type="SAM" id="MobiDB-lite"/>
    </source>
</evidence>
<dbReference type="InterPro" id="IPR045058">
    <property type="entry name" value="GIMA/IAN/Toc"/>
</dbReference>
<evidence type="ECO:0000313" key="18">
    <source>
        <dbReference type="RefSeq" id="XP_042602440.1"/>
    </source>
</evidence>
<dbReference type="KEGG" id="ccar:122140949"/>
<comment type="subcellular location">
    <subcellularLocation>
        <location evidence="3">Cytoplasm</location>
        <location evidence="3">Cytosol</location>
    </subcellularLocation>
    <subcellularLocation>
        <location evidence="2">Endoplasmic reticulum</location>
    </subcellularLocation>
    <subcellularLocation>
        <location evidence="4">Golgi apparatus</location>
    </subcellularLocation>
    <subcellularLocation>
        <location evidence="1">Mitochondrion</location>
    </subcellularLocation>
</comment>
<organism evidence="18">
    <name type="scientific">Cyprinus carpio</name>
    <name type="common">Common carp</name>
    <dbReference type="NCBI Taxonomy" id="7962"/>
    <lineage>
        <taxon>Eukaryota</taxon>
        <taxon>Metazoa</taxon>
        <taxon>Chordata</taxon>
        <taxon>Craniata</taxon>
        <taxon>Vertebrata</taxon>
        <taxon>Euteleostomi</taxon>
        <taxon>Actinopterygii</taxon>
        <taxon>Neopterygii</taxon>
        <taxon>Teleostei</taxon>
        <taxon>Ostariophysi</taxon>
        <taxon>Cypriniformes</taxon>
        <taxon>Cyprinidae</taxon>
        <taxon>Cyprininae</taxon>
        <taxon>Cyprinus</taxon>
    </lineage>
</organism>
<comment type="function">
    <text evidence="13">Exerts an anti-apoptotic effect in the immune system and is involved in responses to infections.</text>
</comment>
<name>A0A9R0ALI1_CYPCA</name>
<keyword evidence="10" id="KW-0333">Golgi apparatus</keyword>
<dbReference type="Pfam" id="PF04548">
    <property type="entry name" value="AIG1"/>
    <property type="match status" value="1"/>
</dbReference>
<dbReference type="GeneID" id="122140949"/>
<dbReference type="FunFam" id="3.40.50.300:FF:000536">
    <property type="entry name" value="GTPase IMAP family member 8"/>
    <property type="match status" value="1"/>
</dbReference>
<evidence type="ECO:0000256" key="8">
    <source>
        <dbReference type="ARBA" id="ARBA00022741"/>
    </source>
</evidence>
<evidence type="ECO:0000256" key="2">
    <source>
        <dbReference type="ARBA" id="ARBA00004240"/>
    </source>
</evidence>
<evidence type="ECO:0000256" key="15">
    <source>
        <dbReference type="ARBA" id="ARBA00077278"/>
    </source>
</evidence>
<keyword evidence="7" id="KW-0677">Repeat</keyword>
<evidence type="ECO:0000256" key="12">
    <source>
        <dbReference type="ARBA" id="ARBA00023134"/>
    </source>
</evidence>
<reference evidence="18" key="1">
    <citation type="submission" date="2025-08" db="UniProtKB">
        <authorList>
            <consortium name="RefSeq"/>
        </authorList>
    </citation>
    <scope>IDENTIFICATION</scope>
    <source>
        <tissue evidence="18">Muscle</tissue>
    </source>
</reference>
<evidence type="ECO:0000256" key="14">
    <source>
        <dbReference type="ARBA" id="ARBA00073539"/>
    </source>
</evidence>
<dbReference type="Proteomes" id="UP001155660">
    <property type="component" value="Chromosome A4"/>
</dbReference>
<dbReference type="AlphaFoldDB" id="A0A9R0ALI1"/>
<dbReference type="GO" id="GO:0005829">
    <property type="term" value="C:cytosol"/>
    <property type="evidence" value="ECO:0007669"/>
    <property type="project" value="UniProtKB-SubCell"/>
</dbReference>
<feature type="region of interest" description="Disordered" evidence="16">
    <location>
        <begin position="202"/>
        <end position="241"/>
    </location>
</feature>
<dbReference type="GO" id="GO:0005739">
    <property type="term" value="C:mitochondrion"/>
    <property type="evidence" value="ECO:0007669"/>
    <property type="project" value="UniProtKB-SubCell"/>
</dbReference>
<evidence type="ECO:0000256" key="13">
    <source>
        <dbReference type="ARBA" id="ARBA00056809"/>
    </source>
</evidence>
<dbReference type="PANTHER" id="PTHR10903:SF188">
    <property type="entry name" value="GTPASE IMAP FAMILY MEMBER 2-LIKE-RELATED"/>
    <property type="match status" value="1"/>
</dbReference>
<feature type="domain" description="AIG1-type G" evidence="17">
    <location>
        <begin position="23"/>
        <end position="216"/>
    </location>
</feature>
<comment type="similarity">
    <text evidence="5">Belongs to the TRAFAC class TrmE-Era-EngA-EngB-Septin-like GTPase superfamily. AIG1/Toc34/Toc159-like paraseptin GTPase family. IAN subfamily.</text>
</comment>
<evidence type="ECO:0000256" key="6">
    <source>
        <dbReference type="ARBA" id="ARBA00022490"/>
    </source>
</evidence>
<keyword evidence="11" id="KW-0496">Mitochondrion</keyword>
<dbReference type="GO" id="GO:0005783">
    <property type="term" value="C:endoplasmic reticulum"/>
    <property type="evidence" value="ECO:0007669"/>
    <property type="project" value="UniProtKB-SubCell"/>
</dbReference>
<evidence type="ECO:0000256" key="7">
    <source>
        <dbReference type="ARBA" id="ARBA00022737"/>
    </source>
</evidence>
<evidence type="ECO:0000256" key="10">
    <source>
        <dbReference type="ARBA" id="ARBA00023034"/>
    </source>
</evidence>
<protein>
    <recommendedName>
        <fullName evidence="14">GTPase IMAP family member 8</fullName>
    </recommendedName>
    <alternativeName>
        <fullName evidence="15">Immune-associated nucleotide-binding protein 9</fullName>
    </alternativeName>
</protein>
<keyword evidence="8" id="KW-0547">Nucleotide-binding</keyword>
<evidence type="ECO:0000256" key="11">
    <source>
        <dbReference type="ARBA" id="ARBA00023128"/>
    </source>
</evidence>
<evidence type="ECO:0000256" key="1">
    <source>
        <dbReference type="ARBA" id="ARBA00004173"/>
    </source>
</evidence>
<keyword evidence="12" id="KW-0342">GTP-binding</keyword>